<evidence type="ECO:0000313" key="4">
    <source>
        <dbReference type="Proteomes" id="UP000629870"/>
    </source>
</evidence>
<gene>
    <name evidence="2" type="ORF">FHR04_08015</name>
    <name evidence="1" type="ORF">HNQ04_002191</name>
</gene>
<sequence>MMVAERALRTSDVWQIEGGLPVYRERQPGITISYHDEGLDLFDELMRQFSKLGPRTADVWTLLRAEIHRGKNADGYQAVSLDARTVARDLGYKLHPHGGVRTSDLLEIESALKHIERVRIEISPVERSLKRVGKNGRKTSGLQRVYSQRLIAVMGKREQRTLRGVTCHVIWDIALGAWVDYFHRSYAPMPSVLTALSARGSNLWAKQIGKELAYWYRIDHHGPQRRTEKRIRVGQLLTWACLLPTVAHMRSSGNRRRPREYFEAALDKLEGLGILDHWHYAERDAAKMRTGAGVSGAVDQWLASIVVIQAPPAWIGGLPLQRNKSPPGD</sequence>
<organism evidence="2 3">
    <name type="scientific">Deinococcus radiopugnans ATCC 19172</name>
    <dbReference type="NCBI Taxonomy" id="585398"/>
    <lineage>
        <taxon>Bacteria</taxon>
        <taxon>Thermotogati</taxon>
        <taxon>Deinococcota</taxon>
        <taxon>Deinococci</taxon>
        <taxon>Deinococcales</taxon>
        <taxon>Deinococcaceae</taxon>
        <taxon>Deinococcus</taxon>
    </lineage>
</organism>
<dbReference type="Proteomes" id="UP000313988">
    <property type="component" value="Unassembled WGS sequence"/>
</dbReference>
<reference evidence="1 4" key="2">
    <citation type="submission" date="2020-08" db="EMBL/GenBank/DDBJ databases">
        <title>Genomic Encyclopedia of Type Strains, Phase IV (KMG-IV): sequencing the most valuable type-strain genomes for metagenomic binning, comparative biology and taxonomic classification.</title>
        <authorList>
            <person name="Goeker M."/>
        </authorList>
    </citation>
    <scope>NUCLEOTIDE SEQUENCE [LARGE SCALE GENOMIC DNA]</scope>
    <source>
        <strain evidence="1 4">DSM 12027</strain>
    </source>
</reference>
<accession>A0A5C4Y7I9</accession>
<reference evidence="2 3" key="1">
    <citation type="submission" date="2019-06" db="EMBL/GenBank/DDBJ databases">
        <title>Genome sequence of Deinococcus radiopugnans ATCC 19172.</title>
        <authorList>
            <person name="Maclea K.S."/>
            <person name="Maynard C.R."/>
        </authorList>
    </citation>
    <scope>NUCLEOTIDE SEQUENCE [LARGE SCALE GENOMIC DNA]</scope>
    <source>
        <strain evidence="2 3">ATCC 19172</strain>
    </source>
</reference>
<evidence type="ECO:0000313" key="3">
    <source>
        <dbReference type="Proteomes" id="UP000313988"/>
    </source>
</evidence>
<name>A0A5C4Y7I9_9DEIO</name>
<dbReference type="RefSeq" id="WP_139402311.1">
    <property type="nucleotide sequence ID" value="NZ_JACHEW010000010.1"/>
</dbReference>
<keyword evidence="4" id="KW-1185">Reference proteome</keyword>
<evidence type="ECO:0000313" key="1">
    <source>
        <dbReference type="EMBL" id="MBB6016933.1"/>
    </source>
</evidence>
<dbReference type="OrthoDB" id="54697at2"/>
<proteinExistence type="predicted"/>
<comment type="caution">
    <text evidence="2">The sequence shown here is derived from an EMBL/GenBank/DDBJ whole genome shotgun (WGS) entry which is preliminary data.</text>
</comment>
<dbReference type="AlphaFoldDB" id="A0A5C4Y7I9"/>
<dbReference type="EMBL" id="JACHEW010000010">
    <property type="protein sequence ID" value="MBB6016933.1"/>
    <property type="molecule type" value="Genomic_DNA"/>
</dbReference>
<dbReference type="EMBL" id="VDMO01000007">
    <property type="protein sequence ID" value="TNM71486.1"/>
    <property type="molecule type" value="Genomic_DNA"/>
</dbReference>
<protein>
    <submittedName>
        <fullName evidence="2">Adenylosuccinate synthetase</fullName>
    </submittedName>
</protein>
<evidence type="ECO:0000313" key="2">
    <source>
        <dbReference type="EMBL" id="TNM71486.1"/>
    </source>
</evidence>
<dbReference type="Proteomes" id="UP000629870">
    <property type="component" value="Unassembled WGS sequence"/>
</dbReference>